<dbReference type="Gene3D" id="3.20.20.140">
    <property type="entry name" value="Metal-dependent hydrolases"/>
    <property type="match status" value="1"/>
</dbReference>
<dbReference type="GO" id="GO:0016788">
    <property type="term" value="F:hydrolase activity, acting on ester bonds"/>
    <property type="evidence" value="ECO:0007669"/>
    <property type="project" value="InterPro"/>
</dbReference>
<gene>
    <name evidence="3" type="primary">ycfH_1</name>
    <name evidence="3" type="ORF">CI610_01092</name>
</gene>
<dbReference type="InterPro" id="IPR015991">
    <property type="entry name" value="TatD/YcfH-like"/>
</dbReference>
<dbReference type="CDD" id="cd01310">
    <property type="entry name" value="TatD_DNAse"/>
    <property type="match status" value="1"/>
</dbReference>
<dbReference type="PIRSF" id="PIRSF005902">
    <property type="entry name" value="DNase_TatD"/>
    <property type="match status" value="1"/>
</dbReference>
<organism evidence="3">
    <name type="scientific">invertebrate metagenome</name>
    <dbReference type="NCBI Taxonomy" id="1711999"/>
    <lineage>
        <taxon>unclassified sequences</taxon>
        <taxon>metagenomes</taxon>
        <taxon>organismal metagenomes</taxon>
    </lineage>
</organism>
<name>A0A2H9T9P1_9ZZZZ</name>
<dbReference type="AlphaFoldDB" id="A0A2H9T9P1"/>
<dbReference type="PANTHER" id="PTHR46124">
    <property type="entry name" value="D-AMINOACYL-TRNA DEACYLASE"/>
    <property type="match status" value="1"/>
</dbReference>
<dbReference type="EC" id="3.1.-.-" evidence="3"/>
<protein>
    <submittedName>
        <fullName evidence="3">Putative metal-dependent hydrolase YcfH</fullName>
        <ecNumber evidence="3">3.1.-.-</ecNumber>
    </submittedName>
</protein>
<dbReference type="GO" id="GO:0004536">
    <property type="term" value="F:DNA nuclease activity"/>
    <property type="evidence" value="ECO:0007669"/>
    <property type="project" value="InterPro"/>
</dbReference>
<dbReference type="InterPro" id="IPR001130">
    <property type="entry name" value="TatD-like"/>
</dbReference>
<dbReference type="InterPro" id="IPR018228">
    <property type="entry name" value="DNase_TatD-rel_CS"/>
</dbReference>
<reference evidence="3" key="1">
    <citation type="journal article" date="2017" name="Appl. Environ. Microbiol.">
        <title>Molecular characterization of an Endozoicomonas-like organism causing infection in king scallop Pecten maximus L.</title>
        <authorList>
            <person name="Cano I."/>
            <person name="van Aerle R."/>
            <person name="Ross S."/>
            <person name="Verner-Jeffreys D.W."/>
            <person name="Paley R.K."/>
            <person name="Rimmer G."/>
            <person name="Ryder D."/>
            <person name="Hooper P."/>
            <person name="Stone D."/>
            <person name="Feist S.W."/>
        </authorList>
    </citation>
    <scope>NUCLEOTIDE SEQUENCE</scope>
</reference>
<keyword evidence="1" id="KW-0479">Metal-binding</keyword>
<dbReference type="PANTHER" id="PTHR46124:SF2">
    <property type="entry name" value="D-AMINOACYL-TRNA DEACYLASE"/>
    <property type="match status" value="1"/>
</dbReference>
<dbReference type="NCBIfam" id="TIGR00010">
    <property type="entry name" value="YchF/TatD family DNA exonuclease"/>
    <property type="match status" value="1"/>
</dbReference>
<dbReference type="GO" id="GO:0005829">
    <property type="term" value="C:cytosol"/>
    <property type="evidence" value="ECO:0007669"/>
    <property type="project" value="TreeGrafter"/>
</dbReference>
<dbReference type="Pfam" id="PF01026">
    <property type="entry name" value="TatD_DNase"/>
    <property type="match status" value="1"/>
</dbReference>
<keyword evidence="2 3" id="KW-0378">Hydrolase</keyword>
<evidence type="ECO:0000313" key="3">
    <source>
        <dbReference type="EMBL" id="PJE79923.1"/>
    </source>
</evidence>
<sequence>MFIDSHCHLTHLDLKKYDGQLDGVIHAARAAGVHNMLCVSVDISNAEAVTQLAREYEDVYAAVGIHPLDCQPGDQNLARLEELLGEPKVVALGEIGLDYHYSPDNKSLQKSVFAEQLELAKEQEKPVIVHTREARKDTLELIRIHGCRQSAGVLHCFTESWEMAKAAMDMNYCISFSGIVTFKNAEDIRDVVRKMPLDRLLIETDSPYLAPVPFRGKPNEPAYVVEVGRFIAELKGVTVDQLSTQVEMNFNRLFKLFYNN</sequence>
<comment type="caution">
    <text evidence="3">The sequence shown here is derived from an EMBL/GenBank/DDBJ whole genome shotgun (WGS) entry which is preliminary data.</text>
</comment>
<accession>A0A2H9T9P1</accession>
<proteinExistence type="predicted"/>
<dbReference type="PROSITE" id="PS01091">
    <property type="entry name" value="TATD_3"/>
    <property type="match status" value="1"/>
</dbReference>
<evidence type="ECO:0000256" key="2">
    <source>
        <dbReference type="ARBA" id="ARBA00022801"/>
    </source>
</evidence>
<dbReference type="GO" id="GO:0046872">
    <property type="term" value="F:metal ion binding"/>
    <property type="evidence" value="ECO:0007669"/>
    <property type="project" value="UniProtKB-KW"/>
</dbReference>
<dbReference type="InterPro" id="IPR032466">
    <property type="entry name" value="Metal_Hydrolase"/>
</dbReference>
<dbReference type="FunFam" id="3.20.20.140:FF:000005">
    <property type="entry name" value="TatD family hydrolase"/>
    <property type="match status" value="1"/>
</dbReference>
<dbReference type="SUPFAM" id="SSF51556">
    <property type="entry name" value="Metallo-dependent hydrolases"/>
    <property type="match status" value="1"/>
</dbReference>
<evidence type="ECO:0000256" key="1">
    <source>
        <dbReference type="ARBA" id="ARBA00022723"/>
    </source>
</evidence>
<dbReference type="EMBL" id="NSIT01000041">
    <property type="protein sequence ID" value="PJE79923.1"/>
    <property type="molecule type" value="Genomic_DNA"/>
</dbReference>